<dbReference type="RefSeq" id="XP_058341689.1">
    <property type="nucleotide sequence ID" value="XM_058487638.1"/>
</dbReference>
<protein>
    <submittedName>
        <fullName evidence="1">Uncharacterized protein</fullName>
    </submittedName>
</protein>
<evidence type="ECO:0000313" key="1">
    <source>
        <dbReference type="EMBL" id="KAJ8656776.1"/>
    </source>
</evidence>
<dbReference type="GeneID" id="83215032"/>
<comment type="caution">
    <text evidence="1">The sequence shown here is derived from an EMBL/GenBank/DDBJ whole genome shotgun (WGS) entry which is preliminary data.</text>
</comment>
<gene>
    <name evidence="1" type="ORF">O0I10_007624</name>
</gene>
<dbReference type="EMBL" id="JARTCD010000037">
    <property type="protein sequence ID" value="KAJ8656776.1"/>
    <property type="molecule type" value="Genomic_DNA"/>
</dbReference>
<reference evidence="1 2" key="1">
    <citation type="submission" date="2023-03" db="EMBL/GenBank/DDBJ databases">
        <title>Genome sequence of Lichtheimia ornata CBS 291.66.</title>
        <authorList>
            <person name="Mohabir J.T."/>
            <person name="Shea T.P."/>
            <person name="Kurbessoian T."/>
            <person name="Berby B."/>
            <person name="Fontaine J."/>
            <person name="Livny J."/>
            <person name="Gnirke A."/>
            <person name="Stajich J.E."/>
            <person name="Cuomo C.A."/>
        </authorList>
    </citation>
    <scope>NUCLEOTIDE SEQUENCE [LARGE SCALE GENOMIC DNA]</scope>
    <source>
        <strain evidence="1">CBS 291.66</strain>
    </source>
</reference>
<evidence type="ECO:0000313" key="2">
    <source>
        <dbReference type="Proteomes" id="UP001234581"/>
    </source>
</evidence>
<organism evidence="1 2">
    <name type="scientific">Lichtheimia ornata</name>
    <dbReference type="NCBI Taxonomy" id="688661"/>
    <lineage>
        <taxon>Eukaryota</taxon>
        <taxon>Fungi</taxon>
        <taxon>Fungi incertae sedis</taxon>
        <taxon>Mucoromycota</taxon>
        <taxon>Mucoromycotina</taxon>
        <taxon>Mucoromycetes</taxon>
        <taxon>Mucorales</taxon>
        <taxon>Lichtheimiaceae</taxon>
        <taxon>Lichtheimia</taxon>
    </lineage>
</organism>
<name>A0AAD7V1G1_9FUNG</name>
<accession>A0AAD7V1G1</accession>
<proteinExistence type="predicted"/>
<dbReference type="Proteomes" id="UP001234581">
    <property type="component" value="Unassembled WGS sequence"/>
</dbReference>
<keyword evidence="2" id="KW-1185">Reference proteome</keyword>
<dbReference type="AlphaFoldDB" id="A0AAD7V1G1"/>
<sequence length="246" mass="28404">MKWTDAKGPMGVNRDQVVLEWLKQPGNYERFVAAGGYAKRLGRADETKHDVAGLVCTSLQNAGFEGISEHAVAIKLSIMVKRFKRAHALATTGGRRKTILRAFPHYYELVDHIRDAACDDERQGTDLICKIQRHNIIQGDRLRHNRMTRMADHGDNLIVQEAHQSQSTRTTTVHLQNGPEMVESFHHRQLYQMMNQLLQQQQQILDQQSRRDRLQELELHVSLIQRMTEAGFTKEEIGEQLQKFQQ</sequence>